<organism evidence="8 9">
    <name type="scientific">Stachybotrys chartarum (strain CBS 109288 / IBT 7711)</name>
    <name type="common">Toxic black mold</name>
    <name type="synonym">Stilbospora chartarum</name>
    <dbReference type="NCBI Taxonomy" id="1280523"/>
    <lineage>
        <taxon>Eukaryota</taxon>
        <taxon>Fungi</taxon>
        <taxon>Dikarya</taxon>
        <taxon>Ascomycota</taxon>
        <taxon>Pezizomycotina</taxon>
        <taxon>Sordariomycetes</taxon>
        <taxon>Hypocreomycetidae</taxon>
        <taxon>Hypocreales</taxon>
        <taxon>Stachybotryaceae</taxon>
        <taxon>Stachybotrys</taxon>
    </lineage>
</organism>
<evidence type="ECO:0000256" key="7">
    <source>
        <dbReference type="SAM" id="Phobius"/>
    </source>
</evidence>
<keyword evidence="3" id="KW-1003">Cell membrane</keyword>
<dbReference type="SUPFAM" id="SSF103473">
    <property type="entry name" value="MFS general substrate transporter"/>
    <property type="match status" value="1"/>
</dbReference>
<feature type="transmembrane region" description="Helical" evidence="7">
    <location>
        <begin position="133"/>
        <end position="152"/>
    </location>
</feature>
<feature type="transmembrane region" description="Helical" evidence="7">
    <location>
        <begin position="227"/>
        <end position="247"/>
    </location>
</feature>
<keyword evidence="6 7" id="KW-0472">Membrane</keyword>
<evidence type="ECO:0000256" key="3">
    <source>
        <dbReference type="ARBA" id="ARBA00022475"/>
    </source>
</evidence>
<comment type="similarity">
    <text evidence="2">Belongs to the major facilitator superfamily.</text>
</comment>
<name>A0A084B4M9_STACB</name>
<sequence length="251" mass="27574">MRETYAPILLRRKAARIRKETGNARLHTKVVLSSSYTIIFVAIARPLKLLVLIPIVMSLLLYVTYAFGFIFILFTPFPSVFEAQYGFSTAVSELACLGLGIDFLVGLGAFTAANNWQRKHWDAKGGWTPEKHLIPMIIFSPFTAIGFFWYSWSSAKRTHWIVPIIANFFIAIGALFTLLPTPLYLVDAFGAGAAASALAANLILQLLCSAFITLAGPPLYAHLGLGWGNSLLGFLCINFIPAPVLIYRNGA</sequence>
<dbReference type="OrthoDB" id="5296287at2759"/>
<dbReference type="Proteomes" id="UP000028045">
    <property type="component" value="Unassembled WGS sequence"/>
</dbReference>
<feature type="transmembrane region" description="Helical" evidence="7">
    <location>
        <begin position="94"/>
        <end position="113"/>
    </location>
</feature>
<feature type="transmembrane region" description="Helical" evidence="7">
    <location>
        <begin position="191"/>
        <end position="215"/>
    </location>
</feature>
<dbReference type="PANTHER" id="PTHR23502">
    <property type="entry name" value="MAJOR FACILITATOR SUPERFAMILY"/>
    <property type="match status" value="1"/>
</dbReference>
<feature type="transmembrane region" description="Helical" evidence="7">
    <location>
        <begin position="164"/>
        <end position="185"/>
    </location>
</feature>
<dbReference type="InterPro" id="IPR036259">
    <property type="entry name" value="MFS_trans_sf"/>
</dbReference>
<evidence type="ECO:0000256" key="5">
    <source>
        <dbReference type="ARBA" id="ARBA00022989"/>
    </source>
</evidence>
<evidence type="ECO:0008006" key="10">
    <source>
        <dbReference type="Google" id="ProtNLM"/>
    </source>
</evidence>
<protein>
    <recommendedName>
        <fullName evidence="10">Major facilitator superfamily (MFS) profile domain-containing protein</fullName>
    </recommendedName>
</protein>
<keyword evidence="4 7" id="KW-0812">Transmembrane</keyword>
<keyword evidence="5 7" id="KW-1133">Transmembrane helix</keyword>
<evidence type="ECO:0000313" key="9">
    <source>
        <dbReference type="Proteomes" id="UP000028045"/>
    </source>
</evidence>
<evidence type="ECO:0000313" key="8">
    <source>
        <dbReference type="EMBL" id="KEY72508.1"/>
    </source>
</evidence>
<dbReference type="HOGENOM" id="CLU_008455_11_0_1"/>
<dbReference type="Gene3D" id="1.20.1250.20">
    <property type="entry name" value="MFS general substrate transporter like domains"/>
    <property type="match status" value="1"/>
</dbReference>
<comment type="subcellular location">
    <subcellularLocation>
        <location evidence="1">Cell membrane</location>
        <topology evidence="1">Multi-pass membrane protein</topology>
    </subcellularLocation>
</comment>
<dbReference type="PANTHER" id="PTHR23502:SF135">
    <property type="entry name" value="MAJOR FACILITATOR SUPERFAMILY (MFS) PROFILE DOMAIN-CONTAINING PROTEIN-RELATED"/>
    <property type="match status" value="1"/>
</dbReference>
<dbReference type="AlphaFoldDB" id="A0A084B4M9"/>
<proteinExistence type="inferred from homology"/>
<feature type="transmembrane region" description="Helical" evidence="7">
    <location>
        <begin position="50"/>
        <end position="74"/>
    </location>
</feature>
<dbReference type="GO" id="GO:0005886">
    <property type="term" value="C:plasma membrane"/>
    <property type="evidence" value="ECO:0007669"/>
    <property type="project" value="UniProtKB-SubCell"/>
</dbReference>
<dbReference type="GO" id="GO:0022857">
    <property type="term" value="F:transmembrane transporter activity"/>
    <property type="evidence" value="ECO:0007669"/>
    <property type="project" value="TreeGrafter"/>
</dbReference>
<reference evidence="8 9" key="1">
    <citation type="journal article" date="2014" name="BMC Genomics">
        <title>Comparative genome sequencing reveals chemotype-specific gene clusters in the toxigenic black mold Stachybotrys.</title>
        <authorList>
            <person name="Semeiks J."/>
            <person name="Borek D."/>
            <person name="Otwinowski Z."/>
            <person name="Grishin N.V."/>
        </authorList>
    </citation>
    <scope>NUCLEOTIDE SEQUENCE [LARGE SCALE GENOMIC DNA]</scope>
    <source>
        <strain evidence="9">CBS 109288 / IBT 7711</strain>
    </source>
</reference>
<evidence type="ECO:0000256" key="4">
    <source>
        <dbReference type="ARBA" id="ARBA00022692"/>
    </source>
</evidence>
<dbReference type="EMBL" id="KL648073">
    <property type="protein sequence ID" value="KEY72508.1"/>
    <property type="molecule type" value="Genomic_DNA"/>
</dbReference>
<evidence type="ECO:0000256" key="6">
    <source>
        <dbReference type="ARBA" id="ARBA00023136"/>
    </source>
</evidence>
<accession>A0A084B4M9</accession>
<gene>
    <name evidence="8" type="ORF">S7711_09459</name>
</gene>
<keyword evidence="9" id="KW-1185">Reference proteome</keyword>
<evidence type="ECO:0000256" key="2">
    <source>
        <dbReference type="ARBA" id="ARBA00008335"/>
    </source>
</evidence>
<evidence type="ECO:0000256" key="1">
    <source>
        <dbReference type="ARBA" id="ARBA00004651"/>
    </source>
</evidence>